<gene>
    <name evidence="2" type="ORF">D7294_31480</name>
</gene>
<feature type="domain" description="Polyketide synthase dimerisation element" evidence="1">
    <location>
        <begin position="58"/>
        <end position="100"/>
    </location>
</feature>
<sequence length="334" mass="35470">MRSLAEAWVAGVPVEWGALFAGSGAVRVDLPTYAFDHQRYWPKPTEATKATTTADPVDAALWELIDGDQDRMAAALDLDGDTAALVAPALSAWRERRRARATVDSWRYGDSWAPLSEPETAEPAGRWLVVVPRGWKDDPWLRSVVAELGEELTLAEAPAPDRAALAESFAAYAGEDFAGVLSLAAFAQEEGEHPATDVPQGLALSLTVVQALTDAEVTGRVWWATRGAVSIGGNDRVIEPGLAVLWGMGRVAALEMPARWGGLLDLPVEFDARAGQRLRAVLYGESGEDQVAVRSSGVFGRRLVRLPVGVVKRPGGWVPSGTVLITGGTGGLGG</sequence>
<evidence type="ECO:0000313" key="3">
    <source>
        <dbReference type="Proteomes" id="UP000272474"/>
    </source>
</evidence>
<proteinExistence type="predicted"/>
<organism evidence="2 3">
    <name type="scientific">Streptomyces hoynatensis</name>
    <dbReference type="NCBI Taxonomy" id="1141874"/>
    <lineage>
        <taxon>Bacteria</taxon>
        <taxon>Bacillati</taxon>
        <taxon>Actinomycetota</taxon>
        <taxon>Actinomycetes</taxon>
        <taxon>Kitasatosporales</taxon>
        <taxon>Streptomycetaceae</taxon>
        <taxon>Streptomyces</taxon>
    </lineage>
</organism>
<dbReference type="Proteomes" id="UP000272474">
    <property type="component" value="Unassembled WGS sequence"/>
</dbReference>
<dbReference type="Gene3D" id="3.30.70.3290">
    <property type="match status" value="1"/>
</dbReference>
<comment type="caution">
    <text evidence="2">The sequence shown here is derived from an EMBL/GenBank/DDBJ whole genome shotgun (WGS) entry which is preliminary data.</text>
</comment>
<evidence type="ECO:0000259" key="1">
    <source>
        <dbReference type="Pfam" id="PF18369"/>
    </source>
</evidence>
<keyword evidence="3" id="KW-1185">Reference proteome</keyword>
<accession>A0A3A9YAA1</accession>
<dbReference type="Gene3D" id="6.10.140.1830">
    <property type="match status" value="1"/>
</dbReference>
<protein>
    <submittedName>
        <fullName evidence="2">Polyketide synthase</fullName>
    </submittedName>
</protein>
<dbReference type="InterPro" id="IPR036291">
    <property type="entry name" value="NAD(P)-bd_dom_sf"/>
</dbReference>
<name>A0A3A9YAA1_9ACTN</name>
<evidence type="ECO:0000313" key="2">
    <source>
        <dbReference type="EMBL" id="RKN34298.1"/>
    </source>
</evidence>
<dbReference type="Pfam" id="PF18369">
    <property type="entry name" value="PKS_DE"/>
    <property type="match status" value="1"/>
</dbReference>
<dbReference type="Gene3D" id="3.40.50.11460">
    <property type="match status" value="1"/>
</dbReference>
<dbReference type="AlphaFoldDB" id="A0A3A9YAA1"/>
<feature type="non-terminal residue" evidence="2">
    <location>
        <position position="334"/>
    </location>
</feature>
<dbReference type="EMBL" id="RBAL01000053">
    <property type="protein sequence ID" value="RKN34298.1"/>
    <property type="molecule type" value="Genomic_DNA"/>
</dbReference>
<reference evidence="2 3" key="1">
    <citation type="journal article" date="2014" name="Int. J. Syst. Evol. Microbiol.">
        <title>Streptomyces hoynatensis sp. nov., isolated from deep marine sediment.</title>
        <authorList>
            <person name="Veyisoglu A."/>
            <person name="Sahin N."/>
        </authorList>
    </citation>
    <scope>NUCLEOTIDE SEQUENCE [LARGE SCALE GENOMIC DNA]</scope>
    <source>
        <strain evidence="2 3">KCTC 29097</strain>
    </source>
</reference>
<dbReference type="SUPFAM" id="SSF51735">
    <property type="entry name" value="NAD(P)-binding Rossmann-fold domains"/>
    <property type="match status" value="1"/>
</dbReference>
<dbReference type="InterPro" id="IPR041618">
    <property type="entry name" value="PKS_DE"/>
</dbReference>